<organism evidence="2 3">
    <name type="scientific">Cirrhinus mrigala</name>
    <name type="common">Mrigala</name>
    <dbReference type="NCBI Taxonomy" id="683832"/>
    <lineage>
        <taxon>Eukaryota</taxon>
        <taxon>Metazoa</taxon>
        <taxon>Chordata</taxon>
        <taxon>Craniata</taxon>
        <taxon>Vertebrata</taxon>
        <taxon>Euteleostomi</taxon>
        <taxon>Actinopterygii</taxon>
        <taxon>Neopterygii</taxon>
        <taxon>Teleostei</taxon>
        <taxon>Ostariophysi</taxon>
        <taxon>Cypriniformes</taxon>
        <taxon>Cyprinidae</taxon>
        <taxon>Labeoninae</taxon>
        <taxon>Labeonini</taxon>
        <taxon>Cirrhinus</taxon>
    </lineage>
</organism>
<dbReference type="EMBL" id="JAMKFB020000012">
    <property type="protein sequence ID" value="KAL0179696.1"/>
    <property type="molecule type" value="Genomic_DNA"/>
</dbReference>
<comment type="caution">
    <text evidence="2">The sequence shown here is derived from an EMBL/GenBank/DDBJ whole genome shotgun (WGS) entry which is preliminary data.</text>
</comment>
<evidence type="ECO:0000256" key="1">
    <source>
        <dbReference type="SAM" id="MobiDB-lite"/>
    </source>
</evidence>
<dbReference type="AlphaFoldDB" id="A0ABD0Q0R4"/>
<evidence type="ECO:0000313" key="2">
    <source>
        <dbReference type="EMBL" id="KAL0179696.1"/>
    </source>
</evidence>
<protein>
    <submittedName>
        <fullName evidence="2">Uncharacterized protein</fullName>
    </submittedName>
</protein>
<name>A0ABD0Q0R4_CIRMR</name>
<feature type="non-terminal residue" evidence="2">
    <location>
        <position position="1"/>
    </location>
</feature>
<dbReference type="Proteomes" id="UP001529510">
    <property type="component" value="Unassembled WGS sequence"/>
</dbReference>
<feature type="region of interest" description="Disordered" evidence="1">
    <location>
        <begin position="45"/>
        <end position="118"/>
    </location>
</feature>
<accession>A0ABD0Q0R4</accession>
<keyword evidence="3" id="KW-1185">Reference proteome</keyword>
<reference evidence="2 3" key="1">
    <citation type="submission" date="2024-05" db="EMBL/GenBank/DDBJ databases">
        <title>Genome sequencing and assembly of Indian major carp, Cirrhinus mrigala (Hamilton, 1822).</title>
        <authorList>
            <person name="Mohindra V."/>
            <person name="Chowdhury L.M."/>
            <person name="Lal K."/>
            <person name="Jena J.K."/>
        </authorList>
    </citation>
    <scope>NUCLEOTIDE SEQUENCE [LARGE SCALE GENOMIC DNA]</scope>
    <source>
        <strain evidence="2">CM1030</strain>
        <tissue evidence="2">Blood</tissue>
    </source>
</reference>
<proteinExistence type="predicted"/>
<evidence type="ECO:0000313" key="3">
    <source>
        <dbReference type="Proteomes" id="UP001529510"/>
    </source>
</evidence>
<feature type="compositionally biased region" description="Basic and acidic residues" evidence="1">
    <location>
        <begin position="108"/>
        <end position="118"/>
    </location>
</feature>
<feature type="compositionally biased region" description="Low complexity" evidence="1">
    <location>
        <begin position="48"/>
        <end position="69"/>
    </location>
</feature>
<sequence>VYSNGRILVWAGRSTPLCHARADPNWTLEKYINFALWIVGSAITMGKSESSPDSSPAMAASPESSPVMATRPEPSQQPPSCTERLLEPTDDGEPKPAAIDEPSPPRATDLRIKLEPEP</sequence>
<feature type="non-terminal residue" evidence="2">
    <location>
        <position position="118"/>
    </location>
</feature>
<gene>
    <name evidence="2" type="ORF">M9458_025138</name>
</gene>